<evidence type="ECO:0000259" key="3">
    <source>
        <dbReference type="Pfam" id="PF16655"/>
    </source>
</evidence>
<reference evidence="4 5" key="1">
    <citation type="submission" date="2015-12" db="EMBL/GenBank/DDBJ databases">
        <authorList>
            <person name="Shamseldin A."/>
            <person name="Moawad H."/>
            <person name="Abd El-Rahim W.M."/>
            <person name="Sadowsky M.J."/>
        </authorList>
    </citation>
    <scope>NUCLEOTIDE SEQUENCE [LARGE SCALE GENOMIC DNA]</scope>
    <source>
        <strain evidence="4 5">SM2</strain>
    </source>
</reference>
<dbReference type="Proteomes" id="UP000074119">
    <property type="component" value="Chromosome"/>
</dbReference>
<dbReference type="InterPro" id="IPR038607">
    <property type="entry name" value="PhoD-like_sf"/>
</dbReference>
<dbReference type="STRING" id="1470434.AZF00_14425"/>
<dbReference type="SUPFAM" id="SSF56300">
    <property type="entry name" value="Metallo-dependent phosphatases"/>
    <property type="match status" value="1"/>
</dbReference>
<dbReference type="PANTHER" id="PTHR43606">
    <property type="entry name" value="PHOSPHATASE, PUTATIVE (AFU_ORTHOLOGUE AFUA_6G08710)-RELATED"/>
    <property type="match status" value="1"/>
</dbReference>
<gene>
    <name evidence="4" type="ORF">AZF00_14425</name>
</gene>
<dbReference type="Pfam" id="PF09423">
    <property type="entry name" value="PhoD"/>
    <property type="match status" value="1"/>
</dbReference>
<protein>
    <submittedName>
        <fullName evidence="4">Alkaline phosphatase</fullName>
    </submittedName>
</protein>
<dbReference type="Pfam" id="PF16655">
    <property type="entry name" value="PhoD_N"/>
    <property type="match status" value="1"/>
</dbReference>
<feature type="compositionally biased region" description="Basic and acidic residues" evidence="1">
    <location>
        <begin position="546"/>
        <end position="555"/>
    </location>
</feature>
<evidence type="ECO:0000256" key="1">
    <source>
        <dbReference type="SAM" id="MobiDB-lite"/>
    </source>
</evidence>
<evidence type="ECO:0000259" key="2">
    <source>
        <dbReference type="Pfam" id="PF09423"/>
    </source>
</evidence>
<dbReference type="InterPro" id="IPR032093">
    <property type="entry name" value="PhoD_N"/>
</dbReference>
<organism evidence="4 5">
    <name type="scientific">Zhongshania aliphaticivorans</name>
    <dbReference type="NCBI Taxonomy" id="1470434"/>
    <lineage>
        <taxon>Bacteria</taxon>
        <taxon>Pseudomonadati</taxon>
        <taxon>Pseudomonadota</taxon>
        <taxon>Gammaproteobacteria</taxon>
        <taxon>Cellvibrionales</taxon>
        <taxon>Spongiibacteraceae</taxon>
        <taxon>Zhongshania</taxon>
    </lineage>
</organism>
<dbReference type="EMBL" id="CP014544">
    <property type="protein sequence ID" value="AMO69424.1"/>
    <property type="molecule type" value="Genomic_DNA"/>
</dbReference>
<dbReference type="InterPro" id="IPR029052">
    <property type="entry name" value="Metallo-depent_PP-like"/>
</dbReference>
<dbReference type="AlphaFoldDB" id="A0A127M860"/>
<feature type="region of interest" description="Disordered" evidence="1">
    <location>
        <begin position="530"/>
        <end position="561"/>
    </location>
</feature>
<accession>A0A127M860</accession>
<dbReference type="InterPro" id="IPR018946">
    <property type="entry name" value="PhoD-like_MPP"/>
</dbReference>
<dbReference type="Gene3D" id="2.60.40.380">
    <property type="entry name" value="Purple acid phosphatase-like, N-terminal"/>
    <property type="match status" value="1"/>
</dbReference>
<dbReference type="Gene3D" id="3.60.21.70">
    <property type="entry name" value="PhoD-like phosphatase"/>
    <property type="match status" value="1"/>
</dbReference>
<evidence type="ECO:0000313" key="5">
    <source>
        <dbReference type="Proteomes" id="UP000074119"/>
    </source>
</evidence>
<dbReference type="PANTHER" id="PTHR43606:SF2">
    <property type="entry name" value="ALKALINE PHOSPHATASE FAMILY PROTEIN (AFU_ORTHOLOGUE AFUA_5G03860)"/>
    <property type="match status" value="1"/>
</dbReference>
<dbReference type="KEGG" id="zal:AZF00_14425"/>
<dbReference type="CDD" id="cd07389">
    <property type="entry name" value="MPP_PhoD"/>
    <property type="match status" value="1"/>
</dbReference>
<feature type="domain" description="PhoD-like phosphatase metallophosphatase" evidence="2">
    <location>
        <begin position="169"/>
        <end position="519"/>
    </location>
</feature>
<proteinExistence type="predicted"/>
<feature type="domain" description="Phospholipase D N-terminal" evidence="3">
    <location>
        <begin position="66"/>
        <end position="156"/>
    </location>
</feature>
<evidence type="ECO:0000313" key="4">
    <source>
        <dbReference type="EMBL" id="AMO69424.1"/>
    </source>
</evidence>
<name>A0A127M860_9GAMM</name>
<dbReference type="RefSeq" id="WP_008251534.1">
    <property type="nucleotide sequence ID" value="NZ_CP014544.1"/>
</dbReference>
<dbReference type="InterPro" id="IPR052900">
    <property type="entry name" value="Phospholipid_Metab_Enz"/>
</dbReference>
<sequence length="561" mass="62794">MPLLLNDSTSELYVNRRHFLRAMSTVSIAVPILTACGSNSNSNRAPTASKPPAGSPVTAPPVSFIHGVASGDPLDDRVILWTRVTPDQADGGGITVLCEVAEDPEFENVVLAENLVTGPERDYTVKFDAAGLLSEQHYWYRFSVGEQLSPVGRALTLPMPGQYAEHLRFAVCSCSSYPHGYFSVYRMIANRSDLNFVLHLGDYIYEYGDGEYGDNAGRLLDPNHEILVLDDYRRRYAHYRRDVDLQAVHQTHPFITVWDDHETADNSYKDGANNHNDGEGEWDARKTQAIQAYFEWMPIRPPTASEDSIYRSFRYGDLADFVMLDTRIEGRIKQLDNPADPARTDARDLLGQTQKEWFKNKLATAQNTWKIVGQQVMFAQLQLLEIQRLLPGVPTNEFSPLVAINMDQWDGYPSEREEILDFVEENAIKNMVVLTGDIHSSWANELYKSSAILTSGVFEEPLGVEFVTPSVTSPGFPDGAAELVSAVLPVVNPHMKYTDLKNHGFILMDVTHQRAQAEFYYAANIDAADQSGVESSKVKSMAVERGSSRLKEDTPLSRPKF</sequence>